<reference evidence="1 2" key="1">
    <citation type="submission" date="2019-11" db="EMBL/GenBank/DDBJ databases">
        <title>Whole Genome Sequencing and Comparative Genomic Analyses of Lysinibacillus pakistanensis LZH-9, a Halotolerant Strain with Excellent COD Removal Capability.</title>
        <authorList>
            <person name="Zhou H."/>
        </authorList>
    </citation>
    <scope>NUCLEOTIDE SEQUENCE [LARGE SCALE GENOMIC DNA]</scope>
    <source>
        <strain evidence="1 2">LZH-9</strain>
    </source>
</reference>
<dbReference type="InterPro" id="IPR015068">
    <property type="entry name" value="DUF1877"/>
</dbReference>
<gene>
    <name evidence="1" type="ORF">GDS87_08365</name>
</gene>
<dbReference type="EMBL" id="CP045835">
    <property type="protein sequence ID" value="QGG50970.1"/>
    <property type="molecule type" value="Genomic_DNA"/>
</dbReference>
<protein>
    <submittedName>
        <fullName evidence="1">DUF1877 family protein</fullName>
    </submittedName>
</protein>
<sequence length="220" mass="25830">MFKLRIFRNDDFSQFLIIKSTMFVARKLIGILLKILKNFRYSHHIQNNCSEIRRCSQMGMIGYYIAFPEEEIQQLAAGTKMLEDMDPYNRENLDIDKSWQALYYVLCDDICDGEPPLGYVVPMDQDSYLEFGDIGAFYLTLPQLREAYQAIEAMTRDELLAKYNYNKMLEEDIYPLFGDGDVKDGEAEQFFDYLYSYFKDIRKFFAETISEGKGLVFCIS</sequence>
<evidence type="ECO:0000313" key="1">
    <source>
        <dbReference type="EMBL" id="QGG50970.1"/>
    </source>
</evidence>
<dbReference type="InterPro" id="IPR035944">
    <property type="entry name" value="YfbM-like_sf"/>
</dbReference>
<accession>A0ABX6D845</accession>
<keyword evidence="2" id="KW-1185">Reference proteome</keyword>
<organism evidence="1 2">
    <name type="scientific">Lysinibacillus pakistanensis</name>
    <dbReference type="NCBI Taxonomy" id="759811"/>
    <lineage>
        <taxon>Bacteria</taxon>
        <taxon>Bacillati</taxon>
        <taxon>Bacillota</taxon>
        <taxon>Bacilli</taxon>
        <taxon>Bacillales</taxon>
        <taxon>Bacillaceae</taxon>
        <taxon>Lysinibacillus</taxon>
    </lineage>
</organism>
<dbReference type="Proteomes" id="UP000373269">
    <property type="component" value="Chromosome"/>
</dbReference>
<evidence type="ECO:0000313" key="2">
    <source>
        <dbReference type="Proteomes" id="UP000373269"/>
    </source>
</evidence>
<proteinExistence type="predicted"/>
<dbReference type="Gene3D" id="3.40.1760.10">
    <property type="entry name" value="YfbM-like super family"/>
    <property type="match status" value="1"/>
</dbReference>
<dbReference type="SUPFAM" id="SSF111069">
    <property type="entry name" value="Hypothetical protein yfbM"/>
    <property type="match status" value="1"/>
</dbReference>
<dbReference type="Pfam" id="PF08974">
    <property type="entry name" value="DUF1877"/>
    <property type="match status" value="1"/>
</dbReference>
<name>A0ABX6D845_9BACI</name>